<feature type="domain" description="Cyclic nucleotide-binding" evidence="6">
    <location>
        <begin position="741"/>
        <end position="832"/>
    </location>
</feature>
<feature type="transmembrane region" description="Helical" evidence="5">
    <location>
        <begin position="118"/>
        <end position="136"/>
    </location>
</feature>
<feature type="transmembrane region" description="Helical" evidence="5">
    <location>
        <begin position="351"/>
        <end position="373"/>
    </location>
</feature>
<dbReference type="InterPro" id="IPR014710">
    <property type="entry name" value="RmlC-like_jellyroll"/>
</dbReference>
<protein>
    <recommendedName>
        <fullName evidence="9">STAS domain-containing protein</fullName>
    </recommendedName>
</protein>
<feature type="transmembrane region" description="Helical" evidence="5">
    <location>
        <begin position="178"/>
        <end position="202"/>
    </location>
</feature>
<dbReference type="STRING" id="112090.W4GAS3"/>
<evidence type="ECO:0008006" key="9">
    <source>
        <dbReference type="Google" id="ProtNLM"/>
    </source>
</evidence>
<keyword evidence="2 5" id="KW-0812">Transmembrane</keyword>
<dbReference type="PROSITE" id="PS50042">
    <property type="entry name" value="CNMP_BINDING_3"/>
    <property type="match status" value="1"/>
</dbReference>
<feature type="transmembrane region" description="Helical" evidence="5">
    <location>
        <begin position="385"/>
        <end position="403"/>
    </location>
</feature>
<dbReference type="InterPro" id="IPR000595">
    <property type="entry name" value="cNMP-bd_dom"/>
</dbReference>
<keyword evidence="4 5" id="KW-0472">Membrane</keyword>
<organism evidence="8">
    <name type="scientific">Aphanomyces astaci</name>
    <name type="common">Crayfish plague agent</name>
    <dbReference type="NCBI Taxonomy" id="112090"/>
    <lineage>
        <taxon>Eukaryota</taxon>
        <taxon>Sar</taxon>
        <taxon>Stramenopiles</taxon>
        <taxon>Oomycota</taxon>
        <taxon>Saprolegniomycetes</taxon>
        <taxon>Saprolegniales</taxon>
        <taxon>Verrucalvaceae</taxon>
        <taxon>Aphanomyces</taxon>
    </lineage>
</organism>
<dbReference type="Gene3D" id="3.30.750.24">
    <property type="entry name" value="STAS domain"/>
    <property type="match status" value="1"/>
</dbReference>
<feature type="transmembrane region" description="Helical" evidence="5">
    <location>
        <begin position="440"/>
        <end position="463"/>
    </location>
</feature>
<evidence type="ECO:0000256" key="3">
    <source>
        <dbReference type="ARBA" id="ARBA00022989"/>
    </source>
</evidence>
<dbReference type="OrthoDB" id="409725at2759"/>
<keyword evidence="3 5" id="KW-1133">Transmembrane helix</keyword>
<dbReference type="PANTHER" id="PTHR43310:SF2">
    <property type="entry name" value="SLC26A_SULP TRANSPORTER DOMAIN-CONTAINING PROTEIN"/>
    <property type="match status" value="1"/>
</dbReference>
<feature type="transmembrane region" description="Helical" evidence="5">
    <location>
        <begin position="53"/>
        <end position="75"/>
    </location>
</feature>
<dbReference type="VEuPathDB" id="FungiDB:H257_09428"/>
<evidence type="ECO:0000256" key="2">
    <source>
        <dbReference type="ARBA" id="ARBA00022692"/>
    </source>
</evidence>
<dbReference type="PROSITE" id="PS50801">
    <property type="entry name" value="STAS"/>
    <property type="match status" value="1"/>
</dbReference>
<dbReference type="InterPro" id="IPR002645">
    <property type="entry name" value="STAS_dom"/>
</dbReference>
<feature type="transmembrane region" description="Helical" evidence="5">
    <location>
        <begin position="222"/>
        <end position="239"/>
    </location>
</feature>
<dbReference type="AlphaFoldDB" id="W4GAS3"/>
<name>W4GAS3_APHAT</name>
<feature type="transmembrane region" description="Helical" evidence="5">
    <location>
        <begin position="246"/>
        <end position="266"/>
    </location>
</feature>
<accession>W4GAS3</accession>
<feature type="transmembrane region" description="Helical" evidence="5">
    <location>
        <begin position="142"/>
        <end position="166"/>
    </location>
</feature>
<dbReference type="Gene3D" id="2.60.120.10">
    <property type="entry name" value="Jelly Rolls"/>
    <property type="match status" value="1"/>
</dbReference>
<dbReference type="InterPro" id="IPR018490">
    <property type="entry name" value="cNMP-bd_dom_sf"/>
</dbReference>
<dbReference type="PANTHER" id="PTHR43310">
    <property type="entry name" value="SULFATE TRANSPORTER YBAR-RELATED"/>
    <property type="match status" value="1"/>
</dbReference>
<dbReference type="EMBL" id="KI913136">
    <property type="protein sequence ID" value="ETV76396.1"/>
    <property type="molecule type" value="Genomic_DNA"/>
</dbReference>
<evidence type="ECO:0000259" key="6">
    <source>
        <dbReference type="PROSITE" id="PS50042"/>
    </source>
</evidence>
<dbReference type="SUPFAM" id="SSF51206">
    <property type="entry name" value="cAMP-binding domain-like"/>
    <property type="match status" value="1"/>
</dbReference>
<feature type="transmembrane region" description="Helical" evidence="5">
    <location>
        <begin position="311"/>
        <end position="331"/>
    </location>
</feature>
<feature type="domain" description="STAS" evidence="7">
    <location>
        <begin position="495"/>
        <end position="675"/>
    </location>
</feature>
<dbReference type="Pfam" id="PF00027">
    <property type="entry name" value="cNMP_binding"/>
    <property type="match status" value="1"/>
</dbReference>
<dbReference type="InterPro" id="IPR036513">
    <property type="entry name" value="STAS_dom_sf"/>
</dbReference>
<evidence type="ECO:0000256" key="5">
    <source>
        <dbReference type="SAM" id="Phobius"/>
    </source>
</evidence>
<evidence type="ECO:0000256" key="1">
    <source>
        <dbReference type="ARBA" id="ARBA00004141"/>
    </source>
</evidence>
<dbReference type="GeneID" id="20811424"/>
<comment type="subcellular location">
    <subcellularLocation>
        <location evidence="1">Membrane</location>
        <topology evidence="1">Multi-pass membrane protein</topology>
    </subcellularLocation>
</comment>
<sequence>MATNSMGSVCNTPRDHTRATRFSSHSLIAVESSAVYPVDAVETSASENAVKSVMYGLINAILVIPVFMSFTAIIFSDPFFQPYMPALVKLVGFSCAVHQTIFTLKSSLPFAIGQVQDAGLIFLSAMSSSIVTILTADKDLPPNAVIATTLVTLSSATMLMGLALILTGHFKLASLVQYLPMPVIGGYLSYIGFFCLEAGMGLMAGVEIKNITDWWKLGNVDALVHIFPGVLCGLVLFILSSKVQHFLVLPVCLTVLLLSFYAFLLVSGFSFDDVRRTGWVSFAPAAVSSPLQVFDLFDFSLVQWHVIPNQIFTWLGMYFVVAFSSSLDVAAIEMNMGSELDYNHELKTVGWSNAVSGMLGGFTGSYIFSQTIFTLKSNTNSRIPGIVVLVSELVIFVSPVALTAYIPKFFFGALLSLIAIDLMMEWLLHAYSKLRFREYLIVVATFVLINLLGLESGMLGGLVCAMTNFVFTYSEGVSVAKMFSRSRVQRNYQDRQYLTKHQSQIVALELHGYFFFGSSIRLVEHIKHNIYVDASKSHVKTSLKESTPLLKATARVESSFVDEDPNRYICTLKELDELHASTPSSTCRKSILEPGTRPTQYLLLDFEHVTGIDATASRSCFQAMKTILARHHISLIFSRMASNLERQLEKNEVLGGGDADGVTIFKSVDAGLEFCENMLLNERPPPTPSTALQAKDLFPKAKKQPDSFATVSTLTSVLTSALESWSSAAESSIFLPSQNIERYFTKQTLATGERVFSQNDATSSLFVVESGELEIYKETATSSSPNRIIKVSEGSLVGEVDFYLEQDRSFTCQATAPSVVFELTRASLDQMVSGDPQLCTAIQTVFLKCMSLGVHNHLLVNHTPLEK</sequence>
<dbReference type="InterPro" id="IPR052706">
    <property type="entry name" value="Membrane-Transporter-like"/>
</dbReference>
<proteinExistence type="predicted"/>
<dbReference type="RefSeq" id="XP_009833941.1">
    <property type="nucleotide sequence ID" value="XM_009835639.1"/>
</dbReference>
<dbReference type="CDD" id="cd00038">
    <property type="entry name" value="CAP_ED"/>
    <property type="match status" value="1"/>
</dbReference>
<gene>
    <name evidence="8" type="ORF">H257_09428</name>
</gene>
<reference evidence="8" key="1">
    <citation type="submission" date="2013-12" db="EMBL/GenBank/DDBJ databases">
        <title>The Genome Sequence of Aphanomyces astaci APO3.</title>
        <authorList>
            <consortium name="The Broad Institute Genomics Platform"/>
            <person name="Russ C."/>
            <person name="Tyler B."/>
            <person name="van West P."/>
            <person name="Dieguez-Uribeondo J."/>
            <person name="Young S.K."/>
            <person name="Zeng Q."/>
            <person name="Gargeya S."/>
            <person name="Fitzgerald M."/>
            <person name="Abouelleil A."/>
            <person name="Alvarado L."/>
            <person name="Chapman S.B."/>
            <person name="Gainer-Dewar J."/>
            <person name="Goldberg J."/>
            <person name="Griggs A."/>
            <person name="Gujja S."/>
            <person name="Hansen M."/>
            <person name="Howarth C."/>
            <person name="Imamovic A."/>
            <person name="Ireland A."/>
            <person name="Larimer J."/>
            <person name="McCowan C."/>
            <person name="Murphy C."/>
            <person name="Pearson M."/>
            <person name="Poon T.W."/>
            <person name="Priest M."/>
            <person name="Roberts A."/>
            <person name="Saif S."/>
            <person name="Shea T."/>
            <person name="Sykes S."/>
            <person name="Wortman J."/>
            <person name="Nusbaum C."/>
            <person name="Birren B."/>
        </authorList>
    </citation>
    <scope>NUCLEOTIDE SEQUENCE [LARGE SCALE GENOMIC DNA]</scope>
    <source>
        <strain evidence="8">APO3</strain>
    </source>
</reference>
<dbReference type="Pfam" id="PF00916">
    <property type="entry name" value="Sulfate_transp"/>
    <property type="match status" value="1"/>
</dbReference>
<evidence type="ECO:0000313" key="8">
    <source>
        <dbReference type="EMBL" id="ETV76396.1"/>
    </source>
</evidence>
<evidence type="ECO:0000259" key="7">
    <source>
        <dbReference type="PROSITE" id="PS50801"/>
    </source>
</evidence>
<feature type="transmembrane region" description="Helical" evidence="5">
    <location>
        <begin position="409"/>
        <end position="428"/>
    </location>
</feature>
<evidence type="ECO:0000256" key="4">
    <source>
        <dbReference type="ARBA" id="ARBA00023136"/>
    </source>
</evidence>
<dbReference type="GO" id="GO:0016020">
    <property type="term" value="C:membrane"/>
    <property type="evidence" value="ECO:0007669"/>
    <property type="project" value="UniProtKB-SubCell"/>
</dbReference>
<dbReference type="InterPro" id="IPR011547">
    <property type="entry name" value="SLC26A/SulP_dom"/>
</dbReference>